<name>A0A928VWG7_9CYAN</name>
<evidence type="ECO:0000313" key="1">
    <source>
        <dbReference type="EMBL" id="MBE9040814.1"/>
    </source>
</evidence>
<keyword evidence="2" id="KW-1185">Reference proteome</keyword>
<reference evidence="1" key="1">
    <citation type="submission" date="2020-10" db="EMBL/GenBank/DDBJ databases">
        <authorList>
            <person name="Castelo-Branco R."/>
            <person name="Eusebio N."/>
            <person name="Adriana R."/>
            <person name="Vieira A."/>
            <person name="Brugerolle De Fraissinette N."/>
            <person name="Rezende De Castro R."/>
            <person name="Schneider M.P."/>
            <person name="Vasconcelos V."/>
            <person name="Leao P.N."/>
        </authorList>
    </citation>
    <scope>NUCLEOTIDE SEQUENCE</scope>
    <source>
        <strain evidence="1">LEGE 11467</strain>
    </source>
</reference>
<dbReference type="EMBL" id="JADEXN010000121">
    <property type="protein sequence ID" value="MBE9040814.1"/>
    <property type="molecule type" value="Genomic_DNA"/>
</dbReference>
<dbReference type="InterPro" id="IPR036514">
    <property type="entry name" value="SGNH_hydro_sf"/>
</dbReference>
<evidence type="ECO:0008006" key="3">
    <source>
        <dbReference type="Google" id="ProtNLM"/>
    </source>
</evidence>
<organism evidence="1 2">
    <name type="scientific">Zarconia navalis LEGE 11467</name>
    <dbReference type="NCBI Taxonomy" id="1828826"/>
    <lineage>
        <taxon>Bacteria</taxon>
        <taxon>Bacillati</taxon>
        <taxon>Cyanobacteriota</taxon>
        <taxon>Cyanophyceae</taxon>
        <taxon>Oscillatoriophycideae</taxon>
        <taxon>Oscillatoriales</taxon>
        <taxon>Oscillatoriales incertae sedis</taxon>
        <taxon>Zarconia</taxon>
        <taxon>Zarconia navalis</taxon>
    </lineage>
</organism>
<dbReference type="RefSeq" id="WP_264321053.1">
    <property type="nucleotide sequence ID" value="NZ_JADEXN010000121.1"/>
</dbReference>
<dbReference type="Proteomes" id="UP000621799">
    <property type="component" value="Unassembled WGS sequence"/>
</dbReference>
<accession>A0A928VWG7</accession>
<dbReference type="Gene3D" id="3.40.50.1110">
    <property type="entry name" value="SGNH hydrolase"/>
    <property type="match status" value="1"/>
</dbReference>
<dbReference type="SUPFAM" id="SSF52266">
    <property type="entry name" value="SGNH hydrolase"/>
    <property type="match status" value="1"/>
</dbReference>
<proteinExistence type="predicted"/>
<evidence type="ECO:0000313" key="2">
    <source>
        <dbReference type="Proteomes" id="UP000621799"/>
    </source>
</evidence>
<dbReference type="AlphaFoldDB" id="A0A928VWG7"/>
<gene>
    <name evidence="1" type="ORF">IQ235_08485</name>
</gene>
<comment type="caution">
    <text evidence="1">The sequence shown here is derived from an EMBL/GenBank/DDBJ whole genome shotgun (WGS) entry which is preliminary data.</text>
</comment>
<sequence length="433" mass="47827">MILNFRWFLSVRPIALVVAALAIWSCSPNPPIQGQTPETSPTDVAPQVEREPFDLAVERALEAWTLTQNARSPEDWDLVARTWIDAVALMQAVPPGDPKRAFAQKKVIEYLRNAAYAISQASTADLGFSYPTFNSPLLDEKLVLYRSYVRAIGPADILILGSSRAAQGIDPQMLQYVLGTQGYNGLKVFNFGIHGATAQVVDLMVRDLIPPEELPKLILWVDGVRALNSGREDRTYGEIVSSQGYRSGGNAKQIDSGSTVLASAKITSANATLEPALTADLLQDAIDAAESSVDANGFVAVEERFDPNTYYQIYPYVPGEYDRDYEAFDLGGVQAAAMDSLLSYTRARQIPVVFVNLPLTPDYLDSVRFQYESEFRRHMQQLASTKGFFWRDLSGKGLDRYDYFQDPSHLNALGAAAVARQIASDSTIPWPRP</sequence>
<protein>
    <recommendedName>
        <fullName evidence="3">DUF1574 domain-containing protein</fullName>
    </recommendedName>
</protein>